<dbReference type="STRING" id="118060.ATZ35_16505"/>
<accession>A0A0U2VZD4</accession>
<protein>
    <submittedName>
        <fullName evidence="2">Uncharacterized protein</fullName>
    </submittedName>
</protein>
<dbReference type="KEGG" id="erx:ATZ35_16505"/>
<reference evidence="3" key="1">
    <citation type="submission" date="2015-12" db="EMBL/GenBank/DDBJ databases">
        <authorList>
            <person name="Lauer A."/>
            <person name="Humrighouse B."/>
            <person name="Loparev V."/>
            <person name="Shewmaker P.L."/>
            <person name="Whitney A.M."/>
            <person name="McLaughlin R.W."/>
        </authorList>
    </citation>
    <scope>NUCLEOTIDE SEQUENCE [LARGE SCALE GENOMIC DNA]</scope>
    <source>
        <strain evidence="3">LMG 26678</strain>
    </source>
</reference>
<dbReference type="EMBL" id="CP013655">
    <property type="protein sequence ID" value="ALS38692.1"/>
    <property type="molecule type" value="Genomic_DNA"/>
</dbReference>
<evidence type="ECO:0000313" key="3">
    <source>
        <dbReference type="Proteomes" id="UP000067523"/>
    </source>
</evidence>
<organism evidence="2 3">
    <name type="scientific">Enterococcus rotai</name>
    <dbReference type="NCBI Taxonomy" id="118060"/>
    <lineage>
        <taxon>Bacteria</taxon>
        <taxon>Bacillati</taxon>
        <taxon>Bacillota</taxon>
        <taxon>Bacilli</taxon>
        <taxon>Lactobacillales</taxon>
        <taxon>Enterococcaceae</taxon>
        <taxon>Enterococcus</taxon>
    </lineage>
</organism>
<proteinExistence type="predicted"/>
<dbReference type="Proteomes" id="UP000067523">
    <property type="component" value="Chromosome"/>
</dbReference>
<evidence type="ECO:0000313" key="2">
    <source>
        <dbReference type="EMBL" id="ALS38692.1"/>
    </source>
</evidence>
<gene>
    <name evidence="2" type="ORF">ATZ35_16505</name>
</gene>
<dbReference type="AlphaFoldDB" id="A0A0U2VZD4"/>
<name>A0A0U2VZD4_9ENTE</name>
<evidence type="ECO:0000256" key="1">
    <source>
        <dbReference type="SAM" id="MobiDB-lite"/>
    </source>
</evidence>
<sequence length="69" mass="8015">MTLIRRRIKNENQDKNIKPKKVPLSSNLPEKITKIEVGETTVFITFNKDGESLETLLFRHFKGVNDSEK</sequence>
<keyword evidence="3" id="KW-1185">Reference proteome</keyword>
<feature type="region of interest" description="Disordered" evidence="1">
    <location>
        <begin position="1"/>
        <end position="22"/>
    </location>
</feature>